<comment type="caution">
    <text evidence="2">The sequence shown here is derived from an EMBL/GenBank/DDBJ whole genome shotgun (WGS) entry which is preliminary data.</text>
</comment>
<dbReference type="EMBL" id="JADIND010000198">
    <property type="protein sequence ID" value="MBO8431465.1"/>
    <property type="molecule type" value="Genomic_DNA"/>
</dbReference>
<feature type="non-terminal residue" evidence="2">
    <location>
        <position position="292"/>
    </location>
</feature>
<reference evidence="2" key="1">
    <citation type="submission" date="2020-10" db="EMBL/GenBank/DDBJ databases">
        <authorList>
            <person name="Gilroy R."/>
        </authorList>
    </citation>
    <scope>NUCLEOTIDE SEQUENCE</scope>
    <source>
        <strain evidence="2">10192</strain>
    </source>
</reference>
<name>A0A9D9GY92_9BACT</name>
<evidence type="ECO:0000256" key="1">
    <source>
        <dbReference type="SAM" id="MobiDB-lite"/>
    </source>
</evidence>
<evidence type="ECO:0000313" key="3">
    <source>
        <dbReference type="Proteomes" id="UP000823632"/>
    </source>
</evidence>
<sequence length="292" mass="32704">MVVKAINITSAEPKNNRRQNNNLNHGQHYNPSFSGTFNPIVALMDAIDRGGFCASFIAQDGIGMVYPRIKEGLNRGREVDENGKKHGPYNWEFARKEGIREILSGPSAFIIPAIMLHFIKKHSGSANDVSIDMIRGLGKHFEDFAQNNSSIINNTAQTKKLFYNKIFENVIQTSTQEILPDGTIKNTISDNEIKRLAEDFTAKTIEIENAKSKGFFRKLIGKEVAGSAEDLTQNLTDEFMLLRKQNLSPSVNEMTASLSAPGREKPLQKTFEKMLESMKNFTDDAISSTQKR</sequence>
<gene>
    <name evidence="2" type="ORF">IAC76_08770</name>
</gene>
<dbReference type="Proteomes" id="UP000823632">
    <property type="component" value="Unassembled WGS sequence"/>
</dbReference>
<evidence type="ECO:0000313" key="2">
    <source>
        <dbReference type="EMBL" id="MBO8431465.1"/>
    </source>
</evidence>
<accession>A0A9D9GY92</accession>
<dbReference type="AlphaFoldDB" id="A0A9D9GY92"/>
<organism evidence="2 3">
    <name type="scientific">Candidatus Scatousia excrementipullorum</name>
    <dbReference type="NCBI Taxonomy" id="2840936"/>
    <lineage>
        <taxon>Bacteria</taxon>
        <taxon>Candidatus Scatousia</taxon>
    </lineage>
</organism>
<protein>
    <submittedName>
        <fullName evidence="2">Uncharacterized protein</fullName>
    </submittedName>
</protein>
<feature type="region of interest" description="Disordered" evidence="1">
    <location>
        <begin position="8"/>
        <end position="29"/>
    </location>
</feature>
<proteinExistence type="predicted"/>
<reference evidence="2" key="2">
    <citation type="journal article" date="2021" name="PeerJ">
        <title>Extensive microbial diversity within the chicken gut microbiome revealed by metagenomics and culture.</title>
        <authorList>
            <person name="Gilroy R."/>
            <person name="Ravi A."/>
            <person name="Getino M."/>
            <person name="Pursley I."/>
            <person name="Horton D.L."/>
            <person name="Alikhan N.F."/>
            <person name="Baker D."/>
            <person name="Gharbi K."/>
            <person name="Hall N."/>
            <person name="Watson M."/>
            <person name="Adriaenssens E.M."/>
            <person name="Foster-Nyarko E."/>
            <person name="Jarju S."/>
            <person name="Secka A."/>
            <person name="Antonio M."/>
            <person name="Oren A."/>
            <person name="Chaudhuri R.R."/>
            <person name="La Ragione R."/>
            <person name="Hildebrand F."/>
            <person name="Pallen M.J."/>
        </authorList>
    </citation>
    <scope>NUCLEOTIDE SEQUENCE</scope>
    <source>
        <strain evidence="2">10192</strain>
    </source>
</reference>